<dbReference type="Gene3D" id="3.40.50.1000">
    <property type="entry name" value="HAD superfamily/HAD-like"/>
    <property type="match status" value="1"/>
</dbReference>
<dbReference type="OrthoDB" id="9797743at2"/>
<dbReference type="InterPro" id="IPR023198">
    <property type="entry name" value="PGP-like_dom2"/>
</dbReference>
<dbReference type="SFLD" id="SFLDS00003">
    <property type="entry name" value="Haloacid_Dehalogenase"/>
    <property type="match status" value="1"/>
</dbReference>
<evidence type="ECO:0000313" key="1">
    <source>
        <dbReference type="EMBL" id="SHK09922.1"/>
    </source>
</evidence>
<proteinExistence type="predicted"/>
<dbReference type="PANTHER" id="PTHR18901:SF38">
    <property type="entry name" value="PSEUDOURIDINE-5'-PHOSPHATASE"/>
    <property type="match status" value="1"/>
</dbReference>
<dbReference type="PANTHER" id="PTHR18901">
    <property type="entry name" value="2-DEOXYGLUCOSE-6-PHOSPHATE PHOSPHATASE 2"/>
    <property type="match status" value="1"/>
</dbReference>
<gene>
    <name evidence="1" type="ORF">SAMN02745181_3256</name>
</gene>
<dbReference type="InterPro" id="IPR023214">
    <property type="entry name" value="HAD_sf"/>
</dbReference>
<dbReference type="PRINTS" id="PR00413">
    <property type="entry name" value="HADHALOGNASE"/>
</dbReference>
<dbReference type="InterPro" id="IPR041492">
    <property type="entry name" value="HAD_2"/>
</dbReference>
<name>A0A1M6PPU0_9BACT</name>
<accession>A0A1M6PPU0</accession>
<dbReference type="InParanoid" id="A0A1M6PPU0"/>
<dbReference type="STRING" id="1123071.SAMN02745181_3256"/>
<dbReference type="RefSeq" id="WP_143184801.1">
    <property type="nucleotide sequence ID" value="NZ_FQYR01000005.1"/>
</dbReference>
<dbReference type="Proteomes" id="UP000184510">
    <property type="component" value="Unassembled WGS sequence"/>
</dbReference>
<sequence>MKNPQNNLHVIFDMDGTIFDTEQIYCRAFRLALAEQNLDLSVSEYYAHLAGTTNDYIYKYCAKKFGSKLALDAFMASWPKHLNTFITTAGIPLMPGIKDLLEKLAELEIPMAVASSSDRAEIDQFLGIAEITHYFSHIAAGDEVTQSKPAPEIYLLAVERLGTTPEHCIALEDSNHGVASAHAAGIKVVMKPGLGGPNEHSKQVAMITDDVYSTTLALINPTRLSC</sequence>
<dbReference type="AlphaFoldDB" id="A0A1M6PPU0"/>
<dbReference type="NCBIfam" id="TIGR01509">
    <property type="entry name" value="HAD-SF-IA-v3"/>
    <property type="match status" value="1"/>
</dbReference>
<dbReference type="Gene3D" id="1.10.150.240">
    <property type="entry name" value="Putative phosphatase, domain 2"/>
    <property type="match status" value="1"/>
</dbReference>
<dbReference type="Pfam" id="PF13419">
    <property type="entry name" value="HAD_2"/>
    <property type="match status" value="1"/>
</dbReference>
<dbReference type="InterPro" id="IPR006439">
    <property type="entry name" value="HAD-SF_hydro_IA"/>
</dbReference>
<evidence type="ECO:0000313" key="2">
    <source>
        <dbReference type="Proteomes" id="UP000184510"/>
    </source>
</evidence>
<dbReference type="CDD" id="cd07505">
    <property type="entry name" value="HAD_BPGM-like"/>
    <property type="match status" value="1"/>
</dbReference>
<keyword evidence="2" id="KW-1185">Reference proteome</keyword>
<dbReference type="InterPro" id="IPR036412">
    <property type="entry name" value="HAD-like_sf"/>
</dbReference>
<dbReference type="SFLD" id="SFLDG01135">
    <property type="entry name" value="C1.5.6:_HAD__Beta-PGM__Phospha"/>
    <property type="match status" value="1"/>
</dbReference>
<dbReference type="SFLD" id="SFLDG01129">
    <property type="entry name" value="C1.5:_HAD__Beta-PGM__Phosphata"/>
    <property type="match status" value="1"/>
</dbReference>
<organism evidence="1 2">
    <name type="scientific">Rubritalea squalenifaciens DSM 18772</name>
    <dbReference type="NCBI Taxonomy" id="1123071"/>
    <lineage>
        <taxon>Bacteria</taxon>
        <taxon>Pseudomonadati</taxon>
        <taxon>Verrucomicrobiota</taxon>
        <taxon>Verrucomicrobiia</taxon>
        <taxon>Verrucomicrobiales</taxon>
        <taxon>Rubritaleaceae</taxon>
        <taxon>Rubritalea</taxon>
    </lineage>
</organism>
<dbReference type="EMBL" id="FQYR01000005">
    <property type="protein sequence ID" value="SHK09922.1"/>
    <property type="molecule type" value="Genomic_DNA"/>
</dbReference>
<dbReference type="NCBIfam" id="TIGR01549">
    <property type="entry name" value="HAD-SF-IA-v1"/>
    <property type="match status" value="1"/>
</dbReference>
<dbReference type="SUPFAM" id="SSF56784">
    <property type="entry name" value="HAD-like"/>
    <property type="match status" value="1"/>
</dbReference>
<reference evidence="1 2" key="1">
    <citation type="submission" date="2016-11" db="EMBL/GenBank/DDBJ databases">
        <authorList>
            <person name="Jaros S."/>
            <person name="Januszkiewicz K."/>
            <person name="Wedrychowicz H."/>
        </authorList>
    </citation>
    <scope>NUCLEOTIDE SEQUENCE [LARGE SCALE GENOMIC DNA]</scope>
    <source>
        <strain evidence="1 2">DSM 18772</strain>
    </source>
</reference>
<protein>
    <submittedName>
        <fullName evidence="1">Haloacid dehalogenase superfamily, subfamily IA, variant 3 with third motif having DD or ED/haloacid dehalogenase superfamily, subfamily IA, variant 1 with third motif having Dx(3-4)D or Dx(3-4)E</fullName>
    </submittedName>
</protein>